<feature type="signal peptide" evidence="1">
    <location>
        <begin position="1"/>
        <end position="22"/>
    </location>
</feature>
<dbReference type="PIRSF" id="PIRSF031679">
    <property type="entry name" value="Mtase_Alr7345_prd"/>
    <property type="match status" value="1"/>
</dbReference>
<feature type="chain" id="PRO_5045880854" evidence="1">
    <location>
        <begin position="23"/>
        <end position="276"/>
    </location>
</feature>
<evidence type="ECO:0000256" key="1">
    <source>
        <dbReference type="SAM" id="SignalP"/>
    </source>
</evidence>
<keyword evidence="2" id="KW-0808">Transferase</keyword>
<dbReference type="SUPFAM" id="SSF53335">
    <property type="entry name" value="S-adenosyl-L-methionine-dependent methyltransferases"/>
    <property type="match status" value="1"/>
</dbReference>
<dbReference type="EMBL" id="JACDXW010000003">
    <property type="protein sequence ID" value="MCB5363467.1"/>
    <property type="molecule type" value="Genomic_DNA"/>
</dbReference>
<dbReference type="RefSeq" id="WP_226953814.1">
    <property type="nucleotide sequence ID" value="NZ_JACDXW010000003.1"/>
</dbReference>
<organism evidence="2 3">
    <name type="scientific">Mesopusillimonas faecipullorum</name>
    <dbReference type="NCBI Taxonomy" id="2755040"/>
    <lineage>
        <taxon>Bacteria</taxon>
        <taxon>Pseudomonadati</taxon>
        <taxon>Pseudomonadota</taxon>
        <taxon>Betaproteobacteria</taxon>
        <taxon>Burkholderiales</taxon>
        <taxon>Alcaligenaceae</taxon>
        <taxon>Mesopusillimonas</taxon>
    </lineage>
</organism>
<dbReference type="InterPro" id="IPR016980">
    <property type="entry name" value="S-AdoMet-dep_MeTrfase_Alr7345"/>
</dbReference>
<keyword evidence="1" id="KW-0732">Signal</keyword>
<sequence length="276" mass="30882">MKLPIRALLLSLTLGLVGNVWAQSTSPVVDPLRAAVDSSVRTPVFVARDEARHPYETLSFFEIKPNMTVLEISPGGGWYTEILAPYLREQGRYIAAVYDGRSQLERYQRYAKMFEEKLASKPEVFDKVQVNFFEPPNALALAEPGTVDRVLTFRNVHNWLDYSEDTALGMLRSIYSSLKPGGYLGVVEHRLPAQRTQDAKASSGYVHEDYVIDLVQRAGFKLVGRSEINANAKDSADHPGGVWALPPSYRNGEADKAKYQAIGESDRMTLKFVKPE</sequence>
<dbReference type="CDD" id="cd02440">
    <property type="entry name" value="AdoMet_MTases"/>
    <property type="match status" value="1"/>
</dbReference>
<gene>
    <name evidence="2" type="ORF">H0484_06865</name>
</gene>
<protein>
    <submittedName>
        <fullName evidence="2">Class I SAM-dependent methyltransferase</fullName>
    </submittedName>
</protein>
<dbReference type="InterPro" id="IPR029063">
    <property type="entry name" value="SAM-dependent_MTases_sf"/>
</dbReference>
<name>A0ABS8CC87_9BURK</name>
<dbReference type="Proteomes" id="UP000776983">
    <property type="component" value="Unassembled WGS sequence"/>
</dbReference>
<dbReference type="Gene3D" id="3.40.50.150">
    <property type="entry name" value="Vaccinia Virus protein VP39"/>
    <property type="match status" value="1"/>
</dbReference>
<dbReference type="GO" id="GO:0032259">
    <property type="term" value="P:methylation"/>
    <property type="evidence" value="ECO:0007669"/>
    <property type="project" value="UniProtKB-KW"/>
</dbReference>
<evidence type="ECO:0000313" key="3">
    <source>
        <dbReference type="Proteomes" id="UP000776983"/>
    </source>
</evidence>
<dbReference type="GO" id="GO:0008168">
    <property type="term" value="F:methyltransferase activity"/>
    <property type="evidence" value="ECO:0007669"/>
    <property type="project" value="UniProtKB-KW"/>
</dbReference>
<keyword evidence="2" id="KW-0489">Methyltransferase</keyword>
<accession>A0ABS8CC87</accession>
<keyword evidence="3" id="KW-1185">Reference proteome</keyword>
<reference evidence="2 3" key="1">
    <citation type="submission" date="2020-07" db="EMBL/GenBank/DDBJ databases">
        <title>Pusillimonas sp. nov., isolated from poultry manure in Taiwan.</title>
        <authorList>
            <person name="Lin S.-Y."/>
            <person name="Tang Y.-S."/>
            <person name="Young C.-C."/>
        </authorList>
    </citation>
    <scope>NUCLEOTIDE SEQUENCE [LARGE SCALE GENOMIC DNA]</scope>
    <source>
        <strain evidence="2 3">CC-YST705</strain>
    </source>
</reference>
<comment type="caution">
    <text evidence="2">The sequence shown here is derived from an EMBL/GenBank/DDBJ whole genome shotgun (WGS) entry which is preliminary data.</text>
</comment>
<proteinExistence type="predicted"/>
<evidence type="ECO:0000313" key="2">
    <source>
        <dbReference type="EMBL" id="MCB5363467.1"/>
    </source>
</evidence>